<protein>
    <submittedName>
        <fullName evidence="6">Dihydrodipicolinate synthase</fullName>
    </submittedName>
</protein>
<dbReference type="SUPFAM" id="SSF51569">
    <property type="entry name" value="Aldolase"/>
    <property type="match status" value="1"/>
</dbReference>
<feature type="binding site" evidence="4">
    <location>
        <position position="228"/>
    </location>
    <ligand>
        <name>pyruvate</name>
        <dbReference type="ChEBI" id="CHEBI:15361"/>
    </ligand>
</feature>
<accession>M0NC99</accession>
<dbReference type="PRINTS" id="PR00146">
    <property type="entry name" value="DHPICSNTHASE"/>
</dbReference>
<name>M0NC99_9EURY</name>
<dbReference type="PROSITE" id="PS00665">
    <property type="entry name" value="DHDPS_1"/>
    <property type="match status" value="1"/>
</dbReference>
<evidence type="ECO:0000256" key="1">
    <source>
        <dbReference type="ARBA" id="ARBA00023239"/>
    </source>
</evidence>
<dbReference type="GO" id="GO:0008675">
    <property type="term" value="F:2-dehydro-3-deoxy-phosphogluconate aldolase activity"/>
    <property type="evidence" value="ECO:0007669"/>
    <property type="project" value="UniProtKB-ARBA"/>
</dbReference>
<dbReference type="GO" id="GO:0008840">
    <property type="term" value="F:4-hydroxy-tetrahydrodipicolinate synthase activity"/>
    <property type="evidence" value="ECO:0007669"/>
    <property type="project" value="TreeGrafter"/>
</dbReference>
<feature type="region of interest" description="Disordered" evidence="5">
    <location>
        <begin position="1"/>
        <end position="24"/>
    </location>
</feature>
<dbReference type="PROSITE" id="PS00666">
    <property type="entry name" value="DHDPS_2"/>
    <property type="match status" value="1"/>
</dbReference>
<dbReference type="GO" id="GO:0044281">
    <property type="term" value="P:small molecule metabolic process"/>
    <property type="evidence" value="ECO:0007669"/>
    <property type="project" value="UniProtKB-ARBA"/>
</dbReference>
<feature type="binding site" evidence="4">
    <location>
        <position position="70"/>
    </location>
    <ligand>
        <name>pyruvate</name>
        <dbReference type="ChEBI" id="CHEBI:15361"/>
    </ligand>
</feature>
<proteinExistence type="predicted"/>
<dbReference type="InterPro" id="IPR020624">
    <property type="entry name" value="Schiff_base-form_aldolases_CS"/>
</dbReference>
<dbReference type="CDD" id="cd00408">
    <property type="entry name" value="DHDPS-like"/>
    <property type="match status" value="1"/>
</dbReference>
<comment type="caution">
    <text evidence="6">The sequence shown here is derived from an EMBL/GenBank/DDBJ whole genome shotgun (WGS) entry which is preliminary data.</text>
</comment>
<organism evidence="6 7">
    <name type="scientific">Halococcus salifodinae DSM 8989</name>
    <dbReference type="NCBI Taxonomy" id="1227456"/>
    <lineage>
        <taxon>Archaea</taxon>
        <taxon>Methanobacteriati</taxon>
        <taxon>Methanobacteriota</taxon>
        <taxon>Stenosarchaea group</taxon>
        <taxon>Halobacteria</taxon>
        <taxon>Halobacteriales</taxon>
        <taxon>Halococcaceae</taxon>
        <taxon>Halococcus</taxon>
    </lineage>
</organism>
<evidence type="ECO:0000256" key="5">
    <source>
        <dbReference type="SAM" id="MobiDB-lite"/>
    </source>
</evidence>
<dbReference type="AlphaFoldDB" id="M0NC99"/>
<dbReference type="STRING" id="1227456.C450_06565"/>
<feature type="active site" description="Schiff-base intermediate with substrate" evidence="3">
    <location>
        <position position="186"/>
    </location>
</feature>
<evidence type="ECO:0000313" key="6">
    <source>
        <dbReference type="EMBL" id="EMA54305.1"/>
    </source>
</evidence>
<dbReference type="InterPro" id="IPR020625">
    <property type="entry name" value="Schiff_base-form_aldolases_AS"/>
</dbReference>
<sequence length="324" mass="33853">MPDRSHRAACRPLDGGGPMTDAASDDPVRTWCPLVTPLDGDEAVDHDALASLVSHVREGGVEGLVPCGTTGEFASLDAEEYRAVLETTVDAAGDAPVMAGTAATSVAETLHRIETARDAGVDIGLIVLPYFHTANDPEGNAEFVRRVADDAVLPLYLYNIPACTGQAIAPDVVKSVADHDRIHGLKDSSGDFNYFVETLRRTPDDFDCYQGFDSHLVPGMLQGGTGGINALSNVVPKVFTAGAAAAAGDVDAARRIGNEGIAPLFQQCVAHGFAPATKAALAERSILDDATVRPPLVEPGDEAREEIGEAVDIALDVVESVDLG</sequence>
<feature type="active site" description="Proton donor/acceptor" evidence="3">
    <location>
        <position position="158"/>
    </location>
</feature>
<evidence type="ECO:0000256" key="4">
    <source>
        <dbReference type="PIRSR" id="PIRSR001365-2"/>
    </source>
</evidence>
<keyword evidence="1" id="KW-0456">Lyase</keyword>
<dbReference type="PANTHER" id="PTHR12128">
    <property type="entry name" value="DIHYDRODIPICOLINATE SYNTHASE"/>
    <property type="match status" value="1"/>
</dbReference>
<dbReference type="PATRIC" id="fig|1227456.3.peg.1317"/>
<evidence type="ECO:0000256" key="2">
    <source>
        <dbReference type="ARBA" id="ARBA00023270"/>
    </source>
</evidence>
<dbReference type="Gene3D" id="3.20.20.70">
    <property type="entry name" value="Aldolase class I"/>
    <property type="match status" value="1"/>
</dbReference>
<dbReference type="InterPro" id="IPR013785">
    <property type="entry name" value="Aldolase_TIM"/>
</dbReference>
<dbReference type="InterPro" id="IPR002220">
    <property type="entry name" value="DapA-like"/>
</dbReference>
<dbReference type="PANTHER" id="PTHR12128:SF66">
    <property type="entry name" value="4-HYDROXY-2-OXOGLUTARATE ALDOLASE, MITOCHONDRIAL"/>
    <property type="match status" value="1"/>
</dbReference>
<dbReference type="EMBL" id="AOME01000029">
    <property type="protein sequence ID" value="EMA54305.1"/>
    <property type="molecule type" value="Genomic_DNA"/>
</dbReference>
<evidence type="ECO:0000256" key="3">
    <source>
        <dbReference type="PIRSR" id="PIRSR001365-1"/>
    </source>
</evidence>
<dbReference type="Proteomes" id="UP000011625">
    <property type="component" value="Unassembled WGS sequence"/>
</dbReference>
<gene>
    <name evidence="6" type="ORF">C450_06565</name>
</gene>
<keyword evidence="2" id="KW-0704">Schiff base</keyword>
<dbReference type="Pfam" id="PF00701">
    <property type="entry name" value="DHDPS"/>
    <property type="match status" value="1"/>
</dbReference>
<dbReference type="SMART" id="SM01130">
    <property type="entry name" value="DHDPS"/>
    <property type="match status" value="1"/>
</dbReference>
<evidence type="ECO:0000313" key="7">
    <source>
        <dbReference type="Proteomes" id="UP000011625"/>
    </source>
</evidence>
<keyword evidence="7" id="KW-1185">Reference proteome</keyword>
<dbReference type="PIRSF" id="PIRSF001365">
    <property type="entry name" value="DHDPS"/>
    <property type="match status" value="1"/>
</dbReference>
<reference evidence="6 7" key="1">
    <citation type="journal article" date="2014" name="PLoS Genet.">
        <title>Phylogenetically driven sequencing of extremely halophilic archaea reveals strategies for static and dynamic osmo-response.</title>
        <authorList>
            <person name="Becker E.A."/>
            <person name="Seitzer P.M."/>
            <person name="Tritt A."/>
            <person name="Larsen D."/>
            <person name="Krusor M."/>
            <person name="Yao A.I."/>
            <person name="Wu D."/>
            <person name="Madern D."/>
            <person name="Eisen J.A."/>
            <person name="Darling A.E."/>
            <person name="Facciotti M.T."/>
        </authorList>
    </citation>
    <scope>NUCLEOTIDE SEQUENCE [LARGE SCALE GENOMIC DNA]</scope>
    <source>
        <strain evidence="6 7">DSM 8989</strain>
    </source>
</reference>